<feature type="compositionally biased region" description="Acidic residues" evidence="1">
    <location>
        <begin position="267"/>
        <end position="298"/>
    </location>
</feature>
<sequence>MSRSVELEEFGLESEEQASLIEQGKGKTAVSKRIAPLQIASAANQRDFFNSISKQPVPPETAQTASRILHPGLLKWAILLIGLAVIVFLNIDQDSQEATLLEEMNMADTELCMDDPEFTIMVGEERSCASYVANVGRPAVLQNRCDREVGIKDENEFQILLKHFCRKSCGLCTVEDEAEDISQDEIDTEVKEIAEEIAEKREQDLEEEVREEIEAEQHDENESGEMTPEDDLGSRENDTSGLNSTDDSAAEIRASDPASDGPATEAGSDEEVADADDQEENQEADSEEETIDGAEENPPESSGSGEEEGPESDKDDVVDDSGSSDSDGNVKVSTDGDATLHEEEDADATDKQSGGQFTLERLAATRKAAHFLVEELEEYYNGKEQTNRMLNDAWTKSWASDSEEDLQRMEKLSDTMARALVTEEQNEFIIGTIGSSVAAGHDNCHYDSYENQLERTLGPVWQAAGMKLITQNAGEGEDVGTPGSKDKAMSARESLVRWAQMMPKQPPVHVLNVSWKREGDPKKEEELADYYANLGYNTFYMRTSHTLGGYPYEGREEDYIIYDYGHVGDGYHNVTRYGREETDADRKDSLGVVMRNWHPGPLGFELSADAFSYVYSKAILEALDMIEGAFSNGKDPQDTWSASKRKVVLKRSLPAPLHCDPLYCSVDQPPSCLNYEKPTFGYWGARLEDPNGSLNPHKGEHQNWELWTENNDWTYMVDKQDVAVYQDSDEKEKCRHLDACGGISAATKENGMAVFRLPKMEVGLIVICGCCGKDVGENMFLNNTSL</sequence>
<dbReference type="AlphaFoldDB" id="K0TCF3"/>
<organism evidence="2 3">
    <name type="scientific">Thalassiosira oceanica</name>
    <name type="common">Marine diatom</name>
    <dbReference type="NCBI Taxonomy" id="159749"/>
    <lineage>
        <taxon>Eukaryota</taxon>
        <taxon>Sar</taxon>
        <taxon>Stramenopiles</taxon>
        <taxon>Ochrophyta</taxon>
        <taxon>Bacillariophyta</taxon>
        <taxon>Coscinodiscophyceae</taxon>
        <taxon>Thalassiosirophycidae</taxon>
        <taxon>Thalassiosirales</taxon>
        <taxon>Thalassiosiraceae</taxon>
        <taxon>Thalassiosira</taxon>
    </lineage>
</organism>
<feature type="region of interest" description="Disordered" evidence="1">
    <location>
        <begin position="201"/>
        <end position="354"/>
    </location>
</feature>
<gene>
    <name evidence="2" type="ORF">THAOC_03164</name>
</gene>
<accession>K0TCF3</accession>
<protein>
    <recommendedName>
        <fullName evidence="4">ShKT domain-containing protein</fullName>
    </recommendedName>
</protein>
<dbReference type="EMBL" id="AGNL01003122">
    <property type="protein sequence ID" value="EJK75125.1"/>
    <property type="molecule type" value="Genomic_DNA"/>
</dbReference>
<keyword evidence="3" id="KW-1185">Reference proteome</keyword>
<feature type="compositionally biased region" description="Acidic residues" evidence="1">
    <location>
        <begin position="222"/>
        <end position="231"/>
    </location>
</feature>
<evidence type="ECO:0000313" key="2">
    <source>
        <dbReference type="EMBL" id="EJK75125.1"/>
    </source>
</evidence>
<evidence type="ECO:0000313" key="3">
    <source>
        <dbReference type="Proteomes" id="UP000266841"/>
    </source>
</evidence>
<dbReference type="eggNOG" id="ENOG502SHEQ">
    <property type="taxonomic scope" value="Eukaryota"/>
</dbReference>
<dbReference type="Proteomes" id="UP000266841">
    <property type="component" value="Unassembled WGS sequence"/>
</dbReference>
<reference evidence="2 3" key="1">
    <citation type="journal article" date="2012" name="Genome Biol.">
        <title>Genome and low-iron response of an oceanic diatom adapted to chronic iron limitation.</title>
        <authorList>
            <person name="Lommer M."/>
            <person name="Specht M."/>
            <person name="Roy A.S."/>
            <person name="Kraemer L."/>
            <person name="Andreson R."/>
            <person name="Gutowska M.A."/>
            <person name="Wolf J."/>
            <person name="Bergner S.V."/>
            <person name="Schilhabel M.B."/>
            <person name="Klostermeier U.C."/>
            <person name="Beiko R.G."/>
            <person name="Rosenstiel P."/>
            <person name="Hippler M."/>
            <person name="Laroche J."/>
        </authorList>
    </citation>
    <scope>NUCLEOTIDE SEQUENCE [LARGE SCALE GENOMIC DNA]</scope>
    <source>
        <strain evidence="2 3">CCMP1005</strain>
    </source>
</reference>
<name>K0TCF3_THAOC</name>
<proteinExistence type="predicted"/>
<dbReference type="OrthoDB" id="39229at2759"/>
<feature type="compositionally biased region" description="Acidic residues" evidence="1">
    <location>
        <begin position="305"/>
        <end position="319"/>
    </location>
</feature>
<evidence type="ECO:0000256" key="1">
    <source>
        <dbReference type="SAM" id="MobiDB-lite"/>
    </source>
</evidence>
<feature type="compositionally biased region" description="Acidic residues" evidence="1">
    <location>
        <begin position="204"/>
        <end position="214"/>
    </location>
</feature>
<evidence type="ECO:0008006" key="4">
    <source>
        <dbReference type="Google" id="ProtNLM"/>
    </source>
</evidence>
<feature type="compositionally biased region" description="Low complexity" evidence="1">
    <location>
        <begin position="320"/>
        <end position="333"/>
    </location>
</feature>
<comment type="caution">
    <text evidence="2">The sequence shown here is derived from an EMBL/GenBank/DDBJ whole genome shotgun (WGS) entry which is preliminary data.</text>
</comment>